<dbReference type="PROSITE" id="PS00041">
    <property type="entry name" value="HTH_ARAC_FAMILY_1"/>
    <property type="match status" value="1"/>
</dbReference>
<dbReference type="InterPro" id="IPR018062">
    <property type="entry name" value="HTH_AraC-typ_CS"/>
</dbReference>
<dbReference type="InterPro" id="IPR050204">
    <property type="entry name" value="AraC_XylS_family_regulators"/>
</dbReference>
<keyword evidence="1" id="KW-0805">Transcription regulation</keyword>
<dbReference type="OrthoDB" id="121508at2"/>
<dbReference type="GO" id="GO:0003700">
    <property type="term" value="F:DNA-binding transcription factor activity"/>
    <property type="evidence" value="ECO:0007669"/>
    <property type="project" value="InterPro"/>
</dbReference>
<evidence type="ECO:0000256" key="3">
    <source>
        <dbReference type="ARBA" id="ARBA00023163"/>
    </source>
</evidence>
<keyword evidence="2" id="KW-0238">DNA-binding</keyword>
<dbReference type="PROSITE" id="PS01124">
    <property type="entry name" value="HTH_ARAC_FAMILY_2"/>
    <property type="match status" value="1"/>
</dbReference>
<gene>
    <name evidence="5" type="ORF">D0Y96_07570</name>
</gene>
<dbReference type="PANTHER" id="PTHR46796">
    <property type="entry name" value="HTH-TYPE TRANSCRIPTIONAL ACTIVATOR RHAS-RELATED"/>
    <property type="match status" value="1"/>
</dbReference>
<evidence type="ECO:0000256" key="2">
    <source>
        <dbReference type="ARBA" id="ARBA00023125"/>
    </source>
</evidence>
<dbReference type="Proteomes" id="UP000264702">
    <property type="component" value="Unassembled WGS sequence"/>
</dbReference>
<dbReference type="SUPFAM" id="SSF46689">
    <property type="entry name" value="Homeodomain-like"/>
    <property type="match status" value="2"/>
</dbReference>
<keyword evidence="3" id="KW-0804">Transcription</keyword>
<evidence type="ECO:0000313" key="5">
    <source>
        <dbReference type="EMBL" id="RFU16616.1"/>
    </source>
</evidence>
<dbReference type="GO" id="GO:0043565">
    <property type="term" value="F:sequence-specific DNA binding"/>
    <property type="evidence" value="ECO:0007669"/>
    <property type="project" value="InterPro"/>
</dbReference>
<name>A0A372INZ6_9BACT</name>
<reference evidence="5 6" key="1">
    <citation type="submission" date="2018-08" db="EMBL/GenBank/DDBJ databases">
        <title>Acidipila sp. 4G-K13, an acidobacterium isolated from forest soil.</title>
        <authorList>
            <person name="Gao Z.-H."/>
            <person name="Qiu L.-H."/>
        </authorList>
    </citation>
    <scope>NUCLEOTIDE SEQUENCE [LARGE SCALE GENOMIC DNA]</scope>
    <source>
        <strain evidence="5 6">4G-K13</strain>
    </source>
</reference>
<evidence type="ECO:0000259" key="4">
    <source>
        <dbReference type="PROSITE" id="PS01124"/>
    </source>
</evidence>
<dbReference type="SMART" id="SM00342">
    <property type="entry name" value="HTH_ARAC"/>
    <property type="match status" value="1"/>
</dbReference>
<dbReference type="RefSeq" id="WP_117298784.1">
    <property type="nucleotide sequence ID" value="NZ_QVQT02000003.1"/>
</dbReference>
<protein>
    <submittedName>
        <fullName evidence="5">AraC family transcriptional regulator</fullName>
    </submittedName>
</protein>
<dbReference type="EMBL" id="QVQT01000003">
    <property type="protein sequence ID" value="RFU16616.1"/>
    <property type="molecule type" value="Genomic_DNA"/>
</dbReference>
<dbReference type="InterPro" id="IPR018060">
    <property type="entry name" value="HTH_AraC"/>
</dbReference>
<dbReference type="Gene3D" id="1.10.10.60">
    <property type="entry name" value="Homeodomain-like"/>
    <property type="match status" value="2"/>
</dbReference>
<evidence type="ECO:0000313" key="6">
    <source>
        <dbReference type="Proteomes" id="UP000264702"/>
    </source>
</evidence>
<evidence type="ECO:0000256" key="1">
    <source>
        <dbReference type="ARBA" id="ARBA00023015"/>
    </source>
</evidence>
<sequence length="293" mass="33027">MSRISVIRDDQVVPLLPGKPASGTIFSPWNGLIVEKHSIPGIEIPEHEHSSLCLHMQTSDPVQMEWWSEGKNGKESPGPGSLILLAPGTRDRLRWNAPSRRLIVSIDDSYLSRAARELDLKSRSGFASLWHFRDSQLSLLLTEIQREMEEGWSTGALYGDLLGMSLSVALLRKHAKEDPEAIFAKGGISKARLRRVLDFIHENSHSDLRLEDLAQVAEMSVFHFARLFRTAMGISPHRYLLRQRLRQAQSLLRLGSRTVAEIAVEAGFSSPGHLSRAFRREVGISPTEWLRRQ</sequence>
<dbReference type="Pfam" id="PF12833">
    <property type="entry name" value="HTH_18"/>
    <property type="match status" value="1"/>
</dbReference>
<feature type="domain" description="HTH araC/xylS-type" evidence="4">
    <location>
        <begin position="194"/>
        <end position="292"/>
    </location>
</feature>
<comment type="caution">
    <text evidence="5">The sequence shown here is derived from an EMBL/GenBank/DDBJ whole genome shotgun (WGS) entry which is preliminary data.</text>
</comment>
<keyword evidence="6" id="KW-1185">Reference proteome</keyword>
<dbReference type="AlphaFoldDB" id="A0A372INZ6"/>
<proteinExistence type="predicted"/>
<organism evidence="5 6">
    <name type="scientific">Paracidobacterium acidisoli</name>
    <dbReference type="NCBI Taxonomy" id="2303751"/>
    <lineage>
        <taxon>Bacteria</taxon>
        <taxon>Pseudomonadati</taxon>
        <taxon>Acidobacteriota</taxon>
        <taxon>Terriglobia</taxon>
        <taxon>Terriglobales</taxon>
        <taxon>Acidobacteriaceae</taxon>
        <taxon>Paracidobacterium</taxon>
    </lineage>
</organism>
<dbReference type="InterPro" id="IPR009057">
    <property type="entry name" value="Homeodomain-like_sf"/>
</dbReference>
<accession>A0A372INZ6</accession>